<dbReference type="CDD" id="cd13565">
    <property type="entry name" value="PBP2_PstS"/>
    <property type="match status" value="1"/>
</dbReference>
<evidence type="ECO:0000259" key="6">
    <source>
        <dbReference type="PROSITE" id="PS50011"/>
    </source>
</evidence>
<dbReference type="GO" id="GO:0035435">
    <property type="term" value="P:phosphate ion transmembrane transport"/>
    <property type="evidence" value="ECO:0007669"/>
    <property type="project" value="InterPro"/>
</dbReference>
<dbReference type="InterPro" id="IPR000719">
    <property type="entry name" value="Prot_kinase_dom"/>
</dbReference>
<evidence type="ECO:0000313" key="7">
    <source>
        <dbReference type="EMBL" id="BAY80772.1"/>
    </source>
</evidence>
<dbReference type="SMART" id="SM00220">
    <property type="entry name" value="S_TKc"/>
    <property type="match status" value="1"/>
</dbReference>
<dbReference type="PANTHER" id="PTHR42996:SF1">
    <property type="entry name" value="PHOSPHATE-BINDING PROTEIN PSTS"/>
    <property type="match status" value="1"/>
</dbReference>
<dbReference type="InterPro" id="IPR050962">
    <property type="entry name" value="Phosphate-bind_PstS"/>
</dbReference>
<dbReference type="InterPro" id="IPR005673">
    <property type="entry name" value="ABC_phos-bd_PstS"/>
</dbReference>
<feature type="compositionally biased region" description="Pro residues" evidence="5">
    <location>
        <begin position="289"/>
        <end position="304"/>
    </location>
</feature>
<feature type="region of interest" description="Disordered" evidence="5">
    <location>
        <begin position="289"/>
        <end position="315"/>
    </location>
</feature>
<evidence type="ECO:0000256" key="2">
    <source>
        <dbReference type="ARBA" id="ARBA00022448"/>
    </source>
</evidence>
<evidence type="ECO:0000256" key="4">
    <source>
        <dbReference type="PROSITE-ProRule" id="PRU10141"/>
    </source>
</evidence>
<keyword evidence="8" id="KW-1185">Reference proteome</keyword>
<dbReference type="GO" id="GO:0042301">
    <property type="term" value="F:phosphate ion binding"/>
    <property type="evidence" value="ECO:0007669"/>
    <property type="project" value="InterPro"/>
</dbReference>
<dbReference type="SUPFAM" id="SSF56112">
    <property type="entry name" value="Protein kinase-like (PK-like)"/>
    <property type="match status" value="1"/>
</dbReference>
<dbReference type="PANTHER" id="PTHR42996">
    <property type="entry name" value="PHOSPHATE-BINDING PROTEIN PSTS"/>
    <property type="match status" value="1"/>
</dbReference>
<feature type="domain" description="Protein kinase" evidence="6">
    <location>
        <begin position="9"/>
        <end position="267"/>
    </location>
</feature>
<evidence type="ECO:0000313" key="8">
    <source>
        <dbReference type="Proteomes" id="UP000218418"/>
    </source>
</evidence>
<proteinExistence type="inferred from homology"/>
<evidence type="ECO:0000256" key="1">
    <source>
        <dbReference type="ARBA" id="ARBA00008725"/>
    </source>
</evidence>
<keyword evidence="4" id="KW-0547">Nucleotide-binding</keyword>
<dbReference type="EMBL" id="AP018227">
    <property type="protein sequence ID" value="BAY80772.1"/>
    <property type="molecule type" value="Genomic_DNA"/>
</dbReference>
<dbReference type="GO" id="GO:0005524">
    <property type="term" value="F:ATP binding"/>
    <property type="evidence" value="ECO:0007669"/>
    <property type="project" value="UniProtKB-UniRule"/>
</dbReference>
<feature type="binding site" evidence="4">
    <location>
        <position position="40"/>
    </location>
    <ligand>
        <name>ATP</name>
        <dbReference type="ChEBI" id="CHEBI:30616"/>
    </ligand>
</feature>
<dbReference type="InterPro" id="IPR017441">
    <property type="entry name" value="Protein_kinase_ATP_BS"/>
</dbReference>
<dbReference type="PROSITE" id="PS50011">
    <property type="entry name" value="PROTEIN_KINASE_DOM"/>
    <property type="match status" value="1"/>
</dbReference>
<dbReference type="AlphaFoldDB" id="A0A1Z4LHR1"/>
<dbReference type="Gene3D" id="3.40.190.10">
    <property type="entry name" value="Periplasmic binding protein-like II"/>
    <property type="match status" value="2"/>
</dbReference>
<protein>
    <submittedName>
        <fullName evidence="7">Phosphate ABC transporter periplasmic phosphate-binding protein</fullName>
    </submittedName>
</protein>
<dbReference type="Gene3D" id="1.10.510.10">
    <property type="entry name" value="Transferase(Phosphotransferase) domain 1"/>
    <property type="match status" value="1"/>
</dbReference>
<gene>
    <name evidence="7" type="ORF">NIES267_02370</name>
</gene>
<name>A0A1Z4LHR1_9CYAN</name>
<organism evidence="7 8">
    <name type="scientific">Calothrix parasitica NIES-267</name>
    <dbReference type="NCBI Taxonomy" id="1973488"/>
    <lineage>
        <taxon>Bacteria</taxon>
        <taxon>Bacillati</taxon>
        <taxon>Cyanobacteriota</taxon>
        <taxon>Cyanophyceae</taxon>
        <taxon>Nostocales</taxon>
        <taxon>Calotrichaceae</taxon>
        <taxon>Calothrix</taxon>
    </lineage>
</organism>
<dbReference type="PROSITE" id="PS00107">
    <property type="entry name" value="PROTEIN_KINASE_ATP"/>
    <property type="match status" value="1"/>
</dbReference>
<sequence>MVTTLVGRYEVTQTLGGGGFAITYLARDIMQPSKPLCVVKQLRPNQNHPRVIDFFNKEAAILEKLGKHPQIPQLLAHFQEEDNLYIVQEFIEGHDLSQELSPGKRLSEAYVNKLLKDVLEVLSFVHKYGVIHRDIKPQNLMRRREDGRIFLIDFGAVKELGSLMINTQGEIKSSVVIGTPGFMPTEQGLGKPCLASDIYAVGMIAIQALTGLQPFELEENPQTGEVIWLEKSQVSQNLAEVITKMVRRHYSLRYSHATDALQGLTTLAQTVPTPSIESTLLNPPIPSPNPVPTPQPITPTPTPVSTPQITPTPKSTINFSRRRTLQILGFAGGGLVTAIIANQLFTKPSIKDNNETAPLSRNDEDQIITPRLDLGGDTTLNGAGASFPRLLYERWFKDINFKYPNLRINYQSIGSGAGVRQFIAGTVDFGASDVAMKDEEIAKVDRGVLLLPMTGGSVVLAYNLPGINELKLPRQVYTDIFLGQITKWNDPEIAAANPSTNLPDQNITVVTRSDGSGTTAVFTKHLSAISDEWKNGPGDGKTISWPTGIGAKRNEGITAQVQQTPGAIGYVEYGYGKNQGLTMATLENKAGKFVAPSDESASKALGAIDLPENLRAFILDPEGEESYPIVTFTWLLAYKNYDNPATAKAMEAMIEYALTEGQKAAPELGYVPLPANVVEKVAAAADAISPEYPINVASN</sequence>
<dbReference type="NCBIfam" id="TIGR00975">
    <property type="entry name" value="3a0107s03"/>
    <property type="match status" value="1"/>
</dbReference>
<dbReference type="GO" id="GO:0004672">
    <property type="term" value="F:protein kinase activity"/>
    <property type="evidence" value="ECO:0007669"/>
    <property type="project" value="InterPro"/>
</dbReference>
<dbReference type="Proteomes" id="UP000218418">
    <property type="component" value="Chromosome"/>
</dbReference>
<dbReference type="OrthoDB" id="9790048at2"/>
<dbReference type="InterPro" id="IPR011009">
    <property type="entry name" value="Kinase-like_dom_sf"/>
</dbReference>
<keyword evidence="2" id="KW-0813">Transport</keyword>
<comment type="similarity">
    <text evidence="1">Belongs to the PstS family.</text>
</comment>
<keyword evidence="4" id="KW-0067">ATP-binding</keyword>
<dbReference type="InterPro" id="IPR024370">
    <property type="entry name" value="PBP_domain"/>
</dbReference>
<keyword evidence="3" id="KW-0592">Phosphate transport</keyword>
<dbReference type="CDD" id="cd14014">
    <property type="entry name" value="STKc_PknB_like"/>
    <property type="match status" value="1"/>
</dbReference>
<evidence type="ECO:0000256" key="5">
    <source>
        <dbReference type="SAM" id="MobiDB-lite"/>
    </source>
</evidence>
<reference evidence="7 8" key="1">
    <citation type="submission" date="2017-06" db="EMBL/GenBank/DDBJ databases">
        <title>Genome sequencing of cyanobaciteial culture collection at National Institute for Environmental Studies (NIES).</title>
        <authorList>
            <person name="Hirose Y."/>
            <person name="Shimura Y."/>
            <person name="Fujisawa T."/>
            <person name="Nakamura Y."/>
            <person name="Kawachi M."/>
        </authorList>
    </citation>
    <scope>NUCLEOTIDE SEQUENCE [LARGE SCALE GENOMIC DNA]</scope>
    <source>
        <strain evidence="7 8">NIES-267</strain>
    </source>
</reference>
<dbReference type="SUPFAM" id="SSF53850">
    <property type="entry name" value="Periplasmic binding protein-like II"/>
    <property type="match status" value="1"/>
</dbReference>
<accession>A0A1Z4LHR1</accession>
<dbReference type="Pfam" id="PF00069">
    <property type="entry name" value="Pkinase"/>
    <property type="match status" value="1"/>
</dbReference>
<dbReference type="GO" id="GO:0043190">
    <property type="term" value="C:ATP-binding cassette (ABC) transporter complex"/>
    <property type="evidence" value="ECO:0007669"/>
    <property type="project" value="InterPro"/>
</dbReference>
<dbReference type="Pfam" id="PF12849">
    <property type="entry name" value="PBP_like_2"/>
    <property type="match status" value="1"/>
</dbReference>
<evidence type="ECO:0000256" key="3">
    <source>
        <dbReference type="ARBA" id="ARBA00022592"/>
    </source>
</evidence>